<comment type="caution">
    <text evidence="2">Lacks conserved residue(s) required for the propagation of feature annotation.</text>
</comment>
<evidence type="ECO:0000256" key="1">
    <source>
        <dbReference type="ARBA" id="ARBA00022679"/>
    </source>
</evidence>
<dbReference type="SMART" id="SM00826">
    <property type="entry name" value="PKS_DH"/>
    <property type="match status" value="1"/>
</dbReference>
<dbReference type="PANTHER" id="PTHR43775">
    <property type="entry name" value="FATTY ACID SYNTHASE"/>
    <property type="match status" value="1"/>
</dbReference>
<feature type="region of interest" description="C-terminal hotdog fold" evidence="2">
    <location>
        <begin position="71"/>
        <end position="194"/>
    </location>
</feature>
<evidence type="ECO:0000256" key="2">
    <source>
        <dbReference type="PROSITE-ProRule" id="PRU01363"/>
    </source>
</evidence>
<dbReference type="InterPro" id="IPR049551">
    <property type="entry name" value="PKS_DH_C"/>
</dbReference>
<comment type="caution">
    <text evidence="4">The sequence shown here is derived from an EMBL/GenBank/DDBJ whole genome shotgun (WGS) entry which is preliminary data.</text>
</comment>
<sequence>MTLLAPLALPQTGTVRMQLVVGGADESGRRTVSVFSSTADGDSWVLHAEGVLRASGVGHGVDLSVWPPVGASAVDVSDVYDRFAARGYGYGPAFRGLRSVWRRGREIYAEVVAPEDATVQGFGIHPAVMDAALHAWGFATATDQLMLPFSWQGVSLHAAGRRGCGYASPRRMRGRCRWSWPTRADCRCYRSNSW</sequence>
<evidence type="ECO:0000313" key="4">
    <source>
        <dbReference type="EMBL" id="EUA90874.1"/>
    </source>
</evidence>
<proteinExistence type="predicted"/>
<dbReference type="Pfam" id="PF14765">
    <property type="entry name" value="PS-DH"/>
    <property type="match status" value="1"/>
</dbReference>
<keyword evidence="1" id="KW-0808">Transferase</keyword>
<evidence type="ECO:0000313" key="5">
    <source>
        <dbReference type="Proteomes" id="UP000020681"/>
    </source>
</evidence>
<dbReference type="InterPro" id="IPR050091">
    <property type="entry name" value="PKS_NRPS_Biosynth_Enz"/>
</dbReference>
<dbReference type="InterPro" id="IPR020807">
    <property type="entry name" value="PKS_DH"/>
</dbReference>
<dbReference type="Proteomes" id="UP000020681">
    <property type="component" value="Unassembled WGS sequence"/>
</dbReference>
<protein>
    <recommendedName>
        <fullName evidence="3">PKS/mFAS DH domain-containing protein</fullName>
    </recommendedName>
</protein>
<feature type="region of interest" description="N-terminal hotdog fold" evidence="2">
    <location>
        <begin position="1"/>
        <end position="59"/>
    </location>
</feature>
<name>A0ABN0R1M9_MYCUL</name>
<evidence type="ECO:0000259" key="3">
    <source>
        <dbReference type="PROSITE" id="PS52019"/>
    </source>
</evidence>
<dbReference type="InterPro" id="IPR042104">
    <property type="entry name" value="PKS_dehydratase_sf"/>
</dbReference>
<gene>
    <name evidence="4" type="ORF">I551_2652</name>
</gene>
<organism evidence="4 5">
    <name type="scientific">Mycobacterium ulcerans str. Harvey</name>
    <dbReference type="NCBI Taxonomy" id="1299332"/>
    <lineage>
        <taxon>Bacteria</taxon>
        <taxon>Bacillati</taxon>
        <taxon>Actinomycetota</taxon>
        <taxon>Actinomycetes</taxon>
        <taxon>Mycobacteriales</taxon>
        <taxon>Mycobacteriaceae</taxon>
        <taxon>Mycobacterium</taxon>
        <taxon>Mycobacterium ulcerans group</taxon>
    </lineage>
</organism>
<dbReference type="InterPro" id="IPR049900">
    <property type="entry name" value="PKS_mFAS_DH"/>
</dbReference>
<keyword evidence="5" id="KW-1185">Reference proteome</keyword>
<dbReference type="PANTHER" id="PTHR43775:SF51">
    <property type="entry name" value="INACTIVE PHENOLPHTHIOCEROL SYNTHESIS POLYKETIDE SYNTHASE TYPE I PKS1-RELATED"/>
    <property type="match status" value="1"/>
</dbReference>
<dbReference type="EMBL" id="JAOL01000097">
    <property type="protein sequence ID" value="EUA90874.1"/>
    <property type="molecule type" value="Genomic_DNA"/>
</dbReference>
<dbReference type="PROSITE" id="PS52019">
    <property type="entry name" value="PKS_MFAS_DH"/>
    <property type="match status" value="1"/>
</dbReference>
<dbReference type="Gene3D" id="3.10.129.110">
    <property type="entry name" value="Polyketide synthase dehydratase"/>
    <property type="match status" value="1"/>
</dbReference>
<feature type="domain" description="PKS/mFAS DH" evidence="3">
    <location>
        <begin position="1"/>
        <end position="194"/>
    </location>
</feature>
<accession>A0ABN0R1M9</accession>
<reference evidence="4 5" key="1">
    <citation type="submission" date="2014-01" db="EMBL/GenBank/DDBJ databases">
        <authorList>
            <person name="Dobos K."/>
            <person name="Lenaerts A."/>
            <person name="Ordway D."/>
            <person name="DeGroote M.A."/>
            <person name="Parker T."/>
            <person name="Sizemore C."/>
            <person name="Tallon L.J."/>
            <person name="Sadzewicz L.K."/>
            <person name="Sengamalay N."/>
            <person name="Fraser C.M."/>
            <person name="Hine E."/>
            <person name="Shefchek K.A."/>
            <person name="Das S.P."/>
            <person name="Tettelin H."/>
        </authorList>
    </citation>
    <scope>NUCLEOTIDE SEQUENCE [LARGE SCALE GENOMIC DNA]</scope>
    <source>
        <strain evidence="4 5">Harvey</strain>
    </source>
</reference>